<keyword evidence="2" id="KW-1185">Reference proteome</keyword>
<organism evidence="1 2">
    <name type="scientific">Streptacidiphilus jiangxiensis</name>
    <dbReference type="NCBI Taxonomy" id="235985"/>
    <lineage>
        <taxon>Bacteria</taxon>
        <taxon>Bacillati</taxon>
        <taxon>Actinomycetota</taxon>
        <taxon>Actinomycetes</taxon>
        <taxon>Kitasatosporales</taxon>
        <taxon>Streptomycetaceae</taxon>
        <taxon>Streptacidiphilus</taxon>
    </lineage>
</organism>
<dbReference type="Proteomes" id="UP000183015">
    <property type="component" value="Unassembled WGS sequence"/>
</dbReference>
<dbReference type="STRING" id="235985.SAMN05414137_1679"/>
<reference evidence="2" key="1">
    <citation type="submission" date="2016-10" db="EMBL/GenBank/DDBJ databases">
        <authorList>
            <person name="Varghese N."/>
        </authorList>
    </citation>
    <scope>NUCLEOTIDE SEQUENCE [LARGE SCALE GENOMIC DNA]</scope>
    <source>
        <strain evidence="2">DSM 45096 / BCRC 16803 / CGMCC 4.1857 / CIP 109030 / JCM 12277 / KCTC 19219 / NBRC 100920 / 33214</strain>
    </source>
</reference>
<proteinExistence type="predicted"/>
<name>A0A1H8BL79_STRJI</name>
<gene>
    <name evidence="1" type="ORF">SAMN05414137_1679</name>
</gene>
<dbReference type="EMBL" id="FOAZ01000067">
    <property type="protein sequence ID" value="SEM82637.1"/>
    <property type="molecule type" value="Genomic_DNA"/>
</dbReference>
<sequence>MTEPEHAALPMPIRAIALRYDVAEQAVRRWTKDPTFPEPVKKGRWDPQLVDRWMRRNNPGAWAYAQINQGVENPLGLPELPEDELLDAKRFGEMLAFLRPNHPEEERAVPATTIRSYESRQFVPMADRHPGDDLEPPAEYVSWRWSTVRGHIHGSRQLSAKRVAVTDDTAQES</sequence>
<accession>A0A1H8BL79</accession>
<evidence type="ECO:0000313" key="1">
    <source>
        <dbReference type="EMBL" id="SEM82637.1"/>
    </source>
</evidence>
<dbReference type="AlphaFoldDB" id="A0A1H8BL79"/>
<evidence type="ECO:0000313" key="2">
    <source>
        <dbReference type="Proteomes" id="UP000183015"/>
    </source>
</evidence>
<dbReference type="OrthoDB" id="4099030at2"/>
<protein>
    <submittedName>
        <fullName evidence="1">Uncharacterized protein</fullName>
    </submittedName>
</protein>
<dbReference type="RefSeq" id="WP_042449427.1">
    <property type="nucleotide sequence ID" value="NZ_BBPN01000016.1"/>
</dbReference>